<dbReference type="EMBL" id="CM047580">
    <property type="protein sequence ID" value="KAI9923094.1"/>
    <property type="molecule type" value="Genomic_DNA"/>
</dbReference>
<name>A0ACC0WW32_9STRA</name>
<protein>
    <submittedName>
        <fullName evidence="1">Uncharacterized protein</fullName>
    </submittedName>
</protein>
<keyword evidence="2" id="KW-1185">Reference proteome</keyword>
<proteinExistence type="predicted"/>
<gene>
    <name evidence="1" type="ORF">PsorP6_000749</name>
</gene>
<comment type="caution">
    <text evidence="1">The sequence shown here is derived from an EMBL/GenBank/DDBJ whole genome shotgun (WGS) entry which is preliminary data.</text>
</comment>
<reference evidence="1 2" key="1">
    <citation type="journal article" date="2022" name="bioRxiv">
        <title>The genome of the oomycete Peronosclerospora sorghi, a cosmopolitan pathogen of maize and sorghum, is inflated with dispersed pseudogenes.</title>
        <authorList>
            <person name="Fletcher K."/>
            <person name="Martin F."/>
            <person name="Isakeit T."/>
            <person name="Cavanaugh K."/>
            <person name="Magill C."/>
            <person name="Michelmore R."/>
        </authorList>
    </citation>
    <scope>NUCLEOTIDE SEQUENCE [LARGE SCALE GENOMIC DNA]</scope>
    <source>
        <strain evidence="1">P6</strain>
    </source>
</reference>
<evidence type="ECO:0000313" key="1">
    <source>
        <dbReference type="EMBL" id="KAI9923094.1"/>
    </source>
</evidence>
<sequence length="199" mass="21207">MPSSSARAYLRPIATLDVSTLHSRVSATNTFSSSSAKSSKTELLLSDLDGRKQRRKKHDAALFVPPRVEKLCSKIAVSSRPMPKEGSMSDGTNFSSLTIFSTTLIATISRSSLNSLSSHSGPRVASPLAVNSSSKACARTTSSFNESSASRITATSALKVRPILPLFGSISTFWCFSGLSNLCVPTISIMLFFACTDKS</sequence>
<organism evidence="1 2">
    <name type="scientific">Peronosclerospora sorghi</name>
    <dbReference type="NCBI Taxonomy" id="230839"/>
    <lineage>
        <taxon>Eukaryota</taxon>
        <taxon>Sar</taxon>
        <taxon>Stramenopiles</taxon>
        <taxon>Oomycota</taxon>
        <taxon>Peronosporomycetes</taxon>
        <taxon>Peronosporales</taxon>
        <taxon>Peronosporaceae</taxon>
        <taxon>Peronosclerospora</taxon>
    </lineage>
</organism>
<dbReference type="Proteomes" id="UP001163321">
    <property type="component" value="Chromosome 1"/>
</dbReference>
<accession>A0ACC0WW32</accession>
<evidence type="ECO:0000313" key="2">
    <source>
        <dbReference type="Proteomes" id="UP001163321"/>
    </source>
</evidence>